<feature type="domain" description="Glycosyltransferase subfamily 4-like N-terminal" evidence="4">
    <location>
        <begin position="11"/>
        <end position="159"/>
    </location>
</feature>
<reference evidence="5" key="1">
    <citation type="journal article" date="2014" name="Int. J. Syst. Evol. Microbiol.">
        <title>Complete genome sequence of Corynebacterium casei LMG S-19264T (=DSM 44701T), isolated from a smear-ripened cheese.</title>
        <authorList>
            <consortium name="US DOE Joint Genome Institute (JGI-PGF)"/>
            <person name="Walter F."/>
            <person name="Albersmeier A."/>
            <person name="Kalinowski J."/>
            <person name="Ruckert C."/>
        </authorList>
    </citation>
    <scope>NUCLEOTIDE SEQUENCE</scope>
    <source>
        <strain evidence="5">JCM 31740</strain>
    </source>
</reference>
<reference evidence="5" key="2">
    <citation type="submission" date="2020-09" db="EMBL/GenBank/DDBJ databases">
        <authorList>
            <person name="Sun Q."/>
            <person name="Ohkuma M."/>
        </authorList>
    </citation>
    <scope>NUCLEOTIDE SEQUENCE</scope>
    <source>
        <strain evidence="5">JCM 31740</strain>
    </source>
</reference>
<keyword evidence="1" id="KW-0328">Glycosyltransferase</keyword>
<keyword evidence="2" id="KW-0808">Transferase</keyword>
<dbReference type="Pfam" id="PF13439">
    <property type="entry name" value="Glyco_transf_4"/>
    <property type="match status" value="1"/>
</dbReference>
<dbReference type="PANTHER" id="PTHR12526:SF510">
    <property type="entry name" value="D-INOSITOL 3-PHOSPHATE GLYCOSYLTRANSFERASE"/>
    <property type="match status" value="1"/>
</dbReference>
<dbReference type="SUPFAM" id="SSF53756">
    <property type="entry name" value="UDP-Glycosyltransferase/glycogen phosphorylase"/>
    <property type="match status" value="1"/>
</dbReference>
<sequence>MVTPLFIPVRGGTEVHVYNLSKWLVRMGDQVTVHTTRDTYESRRSLPRVDEIEGIKVIRRNRIWRTSDPIVHLHNLGKLRSTWNLYTTFVLTLGLRKVVFTPHHSLTIDRGRGATLAARLMMRGVKVVIAVSDWEKEEMVRRGVPSYKIRVIPNGVEDEAFTFPRERTSTSRPYLLFLARIYRAKRQDVAIEALQHLPEVELVVAGQVQDREYLQSLKRRASELGLAERVKFVIDVDQRTKYTLIDSSLAVVLTSEVEADGLAIKEAMARGKPVIVSNKAALPYLVGPENGFVVSDPTELAEAASKLLHNERLVAEMGENNAKKALEWKWEAVAKRVRALYGELES</sequence>
<dbReference type="Pfam" id="PF00534">
    <property type="entry name" value="Glycos_transf_1"/>
    <property type="match status" value="1"/>
</dbReference>
<accession>A0A830H1F3</accession>
<dbReference type="GO" id="GO:0016757">
    <property type="term" value="F:glycosyltransferase activity"/>
    <property type="evidence" value="ECO:0007669"/>
    <property type="project" value="UniProtKB-KW"/>
</dbReference>
<organism evidence="5 6">
    <name type="scientific">Sulfodiicoccus acidiphilus</name>
    <dbReference type="NCBI Taxonomy" id="1670455"/>
    <lineage>
        <taxon>Archaea</taxon>
        <taxon>Thermoproteota</taxon>
        <taxon>Thermoprotei</taxon>
        <taxon>Sulfolobales</taxon>
        <taxon>Sulfolobaceae</taxon>
        <taxon>Sulfodiicoccus</taxon>
    </lineage>
</organism>
<evidence type="ECO:0000313" key="5">
    <source>
        <dbReference type="EMBL" id="GGT94943.1"/>
    </source>
</evidence>
<dbReference type="AlphaFoldDB" id="A0A830H1F3"/>
<name>A0A830H1F3_9CREN</name>
<evidence type="ECO:0000259" key="3">
    <source>
        <dbReference type="Pfam" id="PF00534"/>
    </source>
</evidence>
<protein>
    <recommendedName>
        <fullName evidence="7">Glycosyl transferase family 1</fullName>
    </recommendedName>
</protein>
<dbReference type="Proteomes" id="UP000616143">
    <property type="component" value="Unassembled WGS sequence"/>
</dbReference>
<proteinExistence type="predicted"/>
<dbReference type="CDD" id="cd03801">
    <property type="entry name" value="GT4_PimA-like"/>
    <property type="match status" value="1"/>
</dbReference>
<dbReference type="PANTHER" id="PTHR12526">
    <property type="entry name" value="GLYCOSYLTRANSFERASE"/>
    <property type="match status" value="1"/>
</dbReference>
<evidence type="ECO:0008006" key="7">
    <source>
        <dbReference type="Google" id="ProtNLM"/>
    </source>
</evidence>
<gene>
    <name evidence="5" type="ORF">GCM10007116_10710</name>
</gene>
<feature type="domain" description="Glycosyl transferase family 1" evidence="3">
    <location>
        <begin position="164"/>
        <end position="323"/>
    </location>
</feature>
<dbReference type="EMBL" id="BMQS01000008">
    <property type="protein sequence ID" value="GGT94943.1"/>
    <property type="molecule type" value="Genomic_DNA"/>
</dbReference>
<comment type="caution">
    <text evidence="5">The sequence shown here is derived from an EMBL/GenBank/DDBJ whole genome shotgun (WGS) entry which is preliminary data.</text>
</comment>
<evidence type="ECO:0000313" key="6">
    <source>
        <dbReference type="Proteomes" id="UP000616143"/>
    </source>
</evidence>
<evidence type="ECO:0000259" key="4">
    <source>
        <dbReference type="Pfam" id="PF13439"/>
    </source>
</evidence>
<dbReference type="InterPro" id="IPR028098">
    <property type="entry name" value="Glyco_trans_4-like_N"/>
</dbReference>
<dbReference type="InterPro" id="IPR001296">
    <property type="entry name" value="Glyco_trans_1"/>
</dbReference>
<dbReference type="Gene3D" id="3.40.50.2000">
    <property type="entry name" value="Glycogen Phosphorylase B"/>
    <property type="match status" value="2"/>
</dbReference>
<evidence type="ECO:0000256" key="1">
    <source>
        <dbReference type="ARBA" id="ARBA00022676"/>
    </source>
</evidence>
<evidence type="ECO:0000256" key="2">
    <source>
        <dbReference type="ARBA" id="ARBA00022679"/>
    </source>
</evidence>